<dbReference type="AlphaFoldDB" id="A0A543G1V5"/>
<organism evidence="2 3">
    <name type="scientific">Flavobacterium branchiophilum</name>
    <dbReference type="NCBI Taxonomy" id="55197"/>
    <lineage>
        <taxon>Bacteria</taxon>
        <taxon>Pseudomonadati</taxon>
        <taxon>Bacteroidota</taxon>
        <taxon>Flavobacteriia</taxon>
        <taxon>Flavobacteriales</taxon>
        <taxon>Flavobacteriaceae</taxon>
        <taxon>Flavobacterium</taxon>
    </lineage>
</organism>
<feature type="domain" description="Abortive phage infection protein C-terminal" evidence="1">
    <location>
        <begin position="247"/>
        <end position="498"/>
    </location>
</feature>
<comment type="caution">
    <text evidence="2">The sequence shown here is derived from an EMBL/GenBank/DDBJ whole genome shotgun (WGS) entry which is preliminary data.</text>
</comment>
<sequence length="572" mass="66907">MKDLFIQGYLERISKQFMISNDDAFEVFSIAVILDKSFEEVYNEILIINPENNKSSSQDGGIDGIYFEENGLQCTMYVFQCKNSKKLEQGKLDKFRDNFEELFLKGNVLPNSKDLSSKIEEYKDLTKKGVIIKHQLYFLYNGNALDKQTSNEQLSKHYHKENNFEIIDSDDLYEKVVRISDSSSRRKTIDFTFNPVKSNVIEGDNQALYSYVINNVKALNFRIEALELCKLIEKEVNLNGTLDTLYSENIRSFLGSKTKANQKMLATLNDPSIKYYFPFLNNGLTLLCEKLNIPANTQLGEYVVQVRNPLIVNELQTSRVIYDFFKKDPEKLNRIFVNIRIYESTEKELVDLITDATNTQTPINFKDKISNEDFNPITKELFKNNEINYLTKRGENFNNSDIWLKKSIPNETVLKFWYATFYGKPDIAKNSISSILEDIYDASKLSNHPLHYLFNGSKDSLIYKQLLQSYYIYDFISKKRKENINNPNYSKYIHLPYSDELIAYGIYNEIKDKGLTQNFDLEYTKVNDFIHEMISDEKAKYDKQNKAFSIASYFKKQLCRIEYNKKIDLLED</sequence>
<dbReference type="Proteomes" id="UP000320773">
    <property type="component" value="Unassembled WGS sequence"/>
</dbReference>
<dbReference type="RefSeq" id="WP_089080139.1">
    <property type="nucleotide sequence ID" value="NZ_VFPJ01000001.1"/>
</dbReference>
<dbReference type="Pfam" id="PF10592">
    <property type="entry name" value="AIPR"/>
    <property type="match status" value="1"/>
</dbReference>
<evidence type="ECO:0000313" key="3">
    <source>
        <dbReference type="Proteomes" id="UP000320773"/>
    </source>
</evidence>
<evidence type="ECO:0000313" key="2">
    <source>
        <dbReference type="EMBL" id="TQM40076.1"/>
    </source>
</evidence>
<protein>
    <submittedName>
        <fullName evidence="2">AIPR protein</fullName>
    </submittedName>
</protein>
<dbReference type="InterPro" id="IPR018891">
    <property type="entry name" value="AIPR_C"/>
</dbReference>
<dbReference type="EMBL" id="VFPJ01000001">
    <property type="protein sequence ID" value="TQM40076.1"/>
    <property type="molecule type" value="Genomic_DNA"/>
</dbReference>
<name>A0A543G1V5_9FLAO</name>
<accession>A0A543G1V5</accession>
<reference evidence="2 3" key="1">
    <citation type="submission" date="2019-06" db="EMBL/GenBank/DDBJ databases">
        <title>Genomic Encyclopedia of Archaeal and Bacterial Type Strains, Phase II (KMG-II): from individual species to whole genera.</title>
        <authorList>
            <person name="Goeker M."/>
        </authorList>
    </citation>
    <scope>NUCLEOTIDE SEQUENCE [LARGE SCALE GENOMIC DNA]</scope>
    <source>
        <strain evidence="2 3">DSM 24789</strain>
    </source>
</reference>
<gene>
    <name evidence="2" type="ORF">BC670_0938</name>
</gene>
<proteinExistence type="predicted"/>
<evidence type="ECO:0000259" key="1">
    <source>
        <dbReference type="Pfam" id="PF10592"/>
    </source>
</evidence>